<sequence length="334" mass="36932">MRPDDLPRQLSKGLSALYTLHGDESLLLLEAVQQIRDAAKKTGYIEREVLTVETGFAWSSLEMQGNSFSLFSDKKIIELRILTGKPGTDGGKAIEAYCSNLPPDTITIVTSPKLDKTGQNSKWFQALSAKGEVLEAKNIEHRQLPEWIAQRLARQQQKLAPEALQFLADRVEGNLLAAFQEIQKLALLHPAGEISLEDLQTSVANVARYDVFQLGAALLTGDATRFARMLAGLRAEGEAPHLVLWSLAEEIRTLYRLGLGKQRGTPSAQLFKELRIWGEKQKLVEPALARVKAAQLKAALAQAALIDQMNKGVAKGEVWDELMNMCLPLLKKKT</sequence>
<dbReference type="CDD" id="cd18138">
    <property type="entry name" value="HLD_clamp_pol_III_delta"/>
    <property type="match status" value="1"/>
</dbReference>
<dbReference type="SUPFAM" id="SSF52540">
    <property type="entry name" value="P-loop containing nucleoside triphosphate hydrolases"/>
    <property type="match status" value="1"/>
</dbReference>
<dbReference type="Pfam" id="PF06144">
    <property type="entry name" value="DNA_pol3_delta"/>
    <property type="match status" value="1"/>
</dbReference>
<dbReference type="InterPro" id="IPR008921">
    <property type="entry name" value="DNA_pol3_clamp-load_cplx_C"/>
</dbReference>
<evidence type="ECO:0000256" key="5">
    <source>
        <dbReference type="ARBA" id="ARBA00022705"/>
    </source>
</evidence>
<evidence type="ECO:0000256" key="8">
    <source>
        <dbReference type="ARBA" id="ARBA00049244"/>
    </source>
</evidence>
<gene>
    <name evidence="11" type="ORF">C1H71_11240</name>
</gene>
<keyword evidence="5" id="KW-0235">DNA replication</keyword>
<evidence type="ECO:0000256" key="2">
    <source>
        <dbReference type="ARBA" id="ARBA00017703"/>
    </source>
</evidence>
<protein>
    <recommendedName>
        <fullName evidence="2">DNA polymerase III subunit delta</fullName>
        <ecNumber evidence="1">2.7.7.7</ecNumber>
    </recommendedName>
</protein>
<proteinExistence type="inferred from homology"/>
<dbReference type="EMBL" id="CP025781">
    <property type="protein sequence ID" value="QBC44048.1"/>
    <property type="molecule type" value="Genomic_DNA"/>
</dbReference>
<dbReference type="InterPro" id="IPR032780">
    <property type="entry name" value="DNA_pol3_delt_C"/>
</dbReference>
<dbReference type="GO" id="GO:0003677">
    <property type="term" value="F:DNA binding"/>
    <property type="evidence" value="ECO:0007669"/>
    <property type="project" value="InterPro"/>
</dbReference>
<evidence type="ECO:0000313" key="12">
    <source>
        <dbReference type="Proteomes" id="UP000515917"/>
    </source>
</evidence>
<comment type="catalytic activity">
    <reaction evidence="8">
        <text>DNA(n) + a 2'-deoxyribonucleoside 5'-triphosphate = DNA(n+1) + diphosphate</text>
        <dbReference type="Rhea" id="RHEA:22508"/>
        <dbReference type="Rhea" id="RHEA-COMP:17339"/>
        <dbReference type="Rhea" id="RHEA-COMP:17340"/>
        <dbReference type="ChEBI" id="CHEBI:33019"/>
        <dbReference type="ChEBI" id="CHEBI:61560"/>
        <dbReference type="ChEBI" id="CHEBI:173112"/>
        <dbReference type="EC" id="2.7.7.7"/>
    </reaction>
</comment>
<dbReference type="EC" id="2.7.7.7" evidence="1"/>
<dbReference type="InterPro" id="IPR027417">
    <property type="entry name" value="P-loop_NTPase"/>
</dbReference>
<keyword evidence="12" id="KW-1185">Reference proteome</keyword>
<dbReference type="PANTHER" id="PTHR34388">
    <property type="entry name" value="DNA POLYMERASE III SUBUNIT DELTA"/>
    <property type="match status" value="1"/>
</dbReference>
<dbReference type="RefSeq" id="WP_130106604.1">
    <property type="nucleotide sequence ID" value="NZ_CP025781.1"/>
</dbReference>
<evidence type="ECO:0000256" key="3">
    <source>
        <dbReference type="ARBA" id="ARBA00022679"/>
    </source>
</evidence>
<evidence type="ECO:0000256" key="7">
    <source>
        <dbReference type="ARBA" id="ARBA00034754"/>
    </source>
</evidence>
<feature type="domain" description="DNA polymerase III delta N-terminal" evidence="9">
    <location>
        <begin position="18"/>
        <end position="137"/>
    </location>
</feature>
<evidence type="ECO:0000313" key="11">
    <source>
        <dbReference type="EMBL" id="QBC44048.1"/>
    </source>
</evidence>
<comment type="similarity">
    <text evidence="7">Belongs to the DNA polymerase HolA subunit family.</text>
</comment>
<dbReference type="Proteomes" id="UP000515917">
    <property type="component" value="Chromosome"/>
</dbReference>
<dbReference type="Pfam" id="PF14840">
    <property type="entry name" value="DNA_pol3_delt_C"/>
    <property type="match status" value="1"/>
</dbReference>
<dbReference type="InterPro" id="IPR005790">
    <property type="entry name" value="DNA_polIII_delta"/>
</dbReference>
<evidence type="ECO:0000256" key="1">
    <source>
        <dbReference type="ARBA" id="ARBA00012417"/>
    </source>
</evidence>
<dbReference type="KEGG" id="ifl:C1H71_11240"/>
<evidence type="ECO:0000256" key="4">
    <source>
        <dbReference type="ARBA" id="ARBA00022695"/>
    </source>
</evidence>
<keyword evidence="6" id="KW-0239">DNA-directed DNA polymerase</keyword>
<dbReference type="InterPro" id="IPR010372">
    <property type="entry name" value="DNA_pol3_delta_N"/>
</dbReference>
<dbReference type="Gene3D" id="1.10.8.60">
    <property type="match status" value="1"/>
</dbReference>
<feature type="domain" description="DNA polymerase III subunit delta C-terminal" evidence="10">
    <location>
        <begin position="216"/>
        <end position="332"/>
    </location>
</feature>
<keyword evidence="3" id="KW-0808">Transferase</keyword>
<evidence type="ECO:0000259" key="9">
    <source>
        <dbReference type="Pfam" id="PF06144"/>
    </source>
</evidence>
<dbReference type="Gene3D" id="3.40.50.300">
    <property type="entry name" value="P-loop containing nucleotide triphosphate hydrolases"/>
    <property type="match status" value="1"/>
</dbReference>
<name>A0A7G3GA52_9NEIS</name>
<evidence type="ECO:0000256" key="6">
    <source>
        <dbReference type="ARBA" id="ARBA00022932"/>
    </source>
</evidence>
<dbReference type="GO" id="GO:0003887">
    <property type="term" value="F:DNA-directed DNA polymerase activity"/>
    <property type="evidence" value="ECO:0007669"/>
    <property type="project" value="UniProtKB-KW"/>
</dbReference>
<dbReference type="SUPFAM" id="SSF48019">
    <property type="entry name" value="post-AAA+ oligomerization domain-like"/>
    <property type="match status" value="1"/>
</dbReference>
<organism evidence="11 12">
    <name type="scientific">Iodobacter fluviatilis</name>
    <dbReference type="NCBI Taxonomy" id="537"/>
    <lineage>
        <taxon>Bacteria</taxon>
        <taxon>Pseudomonadati</taxon>
        <taxon>Pseudomonadota</taxon>
        <taxon>Betaproteobacteria</taxon>
        <taxon>Neisseriales</taxon>
        <taxon>Chitinibacteraceae</taxon>
        <taxon>Iodobacter</taxon>
    </lineage>
</organism>
<evidence type="ECO:0000259" key="10">
    <source>
        <dbReference type="Pfam" id="PF14840"/>
    </source>
</evidence>
<dbReference type="GO" id="GO:0009360">
    <property type="term" value="C:DNA polymerase III complex"/>
    <property type="evidence" value="ECO:0007669"/>
    <property type="project" value="InterPro"/>
</dbReference>
<dbReference type="AlphaFoldDB" id="A0A7G3GA52"/>
<accession>A0A7G3GA52</accession>
<dbReference type="PANTHER" id="PTHR34388:SF1">
    <property type="entry name" value="DNA POLYMERASE III SUBUNIT DELTA"/>
    <property type="match status" value="1"/>
</dbReference>
<dbReference type="Gene3D" id="1.20.272.10">
    <property type="match status" value="1"/>
</dbReference>
<dbReference type="NCBIfam" id="TIGR01128">
    <property type="entry name" value="holA"/>
    <property type="match status" value="1"/>
</dbReference>
<reference evidence="11 12" key="1">
    <citation type="submission" date="2018-01" db="EMBL/GenBank/DDBJ databases">
        <title>Genome sequence of Iodobacter sp. strain PCH194 isolated from Indian Trans-Himalaya.</title>
        <authorList>
            <person name="Kumar V."/>
            <person name="Thakur V."/>
            <person name="Kumar S."/>
            <person name="Singh D."/>
        </authorList>
    </citation>
    <scope>NUCLEOTIDE SEQUENCE [LARGE SCALE GENOMIC DNA]</scope>
    <source>
        <strain evidence="11 12">PCH194</strain>
    </source>
</reference>
<keyword evidence="4" id="KW-0548">Nucleotidyltransferase</keyword>
<dbReference type="GO" id="GO:0006261">
    <property type="term" value="P:DNA-templated DNA replication"/>
    <property type="evidence" value="ECO:0007669"/>
    <property type="project" value="TreeGrafter"/>
</dbReference>